<organism evidence="1 2">
    <name type="scientific">Marasmiellus scandens</name>
    <dbReference type="NCBI Taxonomy" id="2682957"/>
    <lineage>
        <taxon>Eukaryota</taxon>
        <taxon>Fungi</taxon>
        <taxon>Dikarya</taxon>
        <taxon>Basidiomycota</taxon>
        <taxon>Agaricomycotina</taxon>
        <taxon>Agaricomycetes</taxon>
        <taxon>Agaricomycetidae</taxon>
        <taxon>Agaricales</taxon>
        <taxon>Marasmiineae</taxon>
        <taxon>Omphalotaceae</taxon>
        <taxon>Marasmiellus</taxon>
    </lineage>
</organism>
<accession>A0ABR1JAF1</accession>
<reference evidence="1 2" key="1">
    <citation type="submission" date="2024-01" db="EMBL/GenBank/DDBJ databases">
        <title>A draft genome for the cacao thread blight pathogen Marasmiellus scandens.</title>
        <authorList>
            <person name="Baruah I.K."/>
            <person name="Leung J."/>
            <person name="Bukari Y."/>
            <person name="Amoako-Attah I."/>
            <person name="Meinhardt L.W."/>
            <person name="Bailey B.A."/>
            <person name="Cohen S.P."/>
        </authorList>
    </citation>
    <scope>NUCLEOTIDE SEQUENCE [LARGE SCALE GENOMIC DNA]</scope>
    <source>
        <strain evidence="1 2">GH-19</strain>
    </source>
</reference>
<sequence length="191" mass="21682">MPSGACISWKLPILAFGNTSCSSFTNIIIKRPLATVSVFDVITLDAYRGIFSSWTSTITCLKLDVQAVINDMCSPIKSFPELRKVTRLELYGHRRHDLQKFVATMFQFLPCFPGLSVLYLDSENYAPPYPMKRKPDPWMESDRDRELQDLSLSELHSLFTALRPGVDLQQLEEVIVDNKGPLPSRIVLKQS</sequence>
<dbReference type="EMBL" id="JBANRG010000022">
    <property type="protein sequence ID" value="KAK7455858.1"/>
    <property type="molecule type" value="Genomic_DNA"/>
</dbReference>
<gene>
    <name evidence="1" type="ORF">VKT23_010895</name>
</gene>
<keyword evidence="2" id="KW-1185">Reference proteome</keyword>
<protein>
    <submittedName>
        <fullName evidence="1">Uncharacterized protein</fullName>
    </submittedName>
</protein>
<evidence type="ECO:0000313" key="1">
    <source>
        <dbReference type="EMBL" id="KAK7455858.1"/>
    </source>
</evidence>
<proteinExistence type="predicted"/>
<name>A0ABR1JAF1_9AGAR</name>
<dbReference type="Proteomes" id="UP001498398">
    <property type="component" value="Unassembled WGS sequence"/>
</dbReference>
<comment type="caution">
    <text evidence="1">The sequence shown here is derived from an EMBL/GenBank/DDBJ whole genome shotgun (WGS) entry which is preliminary data.</text>
</comment>
<evidence type="ECO:0000313" key="2">
    <source>
        <dbReference type="Proteomes" id="UP001498398"/>
    </source>
</evidence>